<dbReference type="InterPro" id="IPR014093">
    <property type="entry name" value="Thiamine_kinase"/>
</dbReference>
<dbReference type="InterPro" id="IPR002575">
    <property type="entry name" value="Aminoglycoside_PTrfase"/>
</dbReference>
<evidence type="ECO:0000256" key="4">
    <source>
        <dbReference type="ARBA" id="ARBA00022840"/>
    </source>
</evidence>
<evidence type="ECO:0000256" key="3">
    <source>
        <dbReference type="ARBA" id="ARBA00022777"/>
    </source>
</evidence>
<dbReference type="GO" id="GO:0019165">
    <property type="term" value="F:thiamine kinase activity"/>
    <property type="evidence" value="ECO:0007669"/>
    <property type="project" value="UniProtKB-UniRule"/>
</dbReference>
<keyword evidence="2 5" id="KW-0547">Nucleotide-binding</keyword>
<evidence type="ECO:0000256" key="5">
    <source>
        <dbReference type="HAMAP-Rule" id="MF_01604"/>
    </source>
</evidence>
<feature type="domain" description="Aminoglycoside phosphotransferase" evidence="6">
    <location>
        <begin position="37"/>
        <end position="236"/>
    </location>
</feature>
<dbReference type="Pfam" id="PF01636">
    <property type="entry name" value="APH"/>
    <property type="match status" value="1"/>
</dbReference>
<proteinExistence type="inferred from homology"/>
<dbReference type="HAMAP" id="MF_01604">
    <property type="entry name" value="Thiamine_kinase"/>
    <property type="match status" value="1"/>
</dbReference>
<comment type="function">
    <text evidence="5">Catalyzes the phosphorylation of thiamine to thiamine phosphate.</text>
</comment>
<dbReference type="UniPathway" id="UPA00060">
    <property type="reaction ID" value="UER00596"/>
</dbReference>
<evidence type="ECO:0000313" key="8">
    <source>
        <dbReference type="Proteomes" id="UP000295433"/>
    </source>
</evidence>
<dbReference type="NCBIfam" id="TIGR02721">
    <property type="entry name" value="ycfN_thiK"/>
    <property type="match status" value="1"/>
</dbReference>
<name>A0A4R3VQ78_9GAMM</name>
<dbReference type="OrthoDB" id="179763at2"/>
<dbReference type="GO" id="GO:0005524">
    <property type="term" value="F:ATP binding"/>
    <property type="evidence" value="ECO:0007669"/>
    <property type="project" value="UniProtKB-KW"/>
</dbReference>
<dbReference type="GO" id="GO:0006772">
    <property type="term" value="P:thiamine metabolic process"/>
    <property type="evidence" value="ECO:0007669"/>
    <property type="project" value="InterPro"/>
</dbReference>
<sequence>MAPFSARPEGTRQPLMTALQKHFPALDIADIRVEPVSGLSSKSWRIRSAGIDWLAREQPLAERQLGVDRQREFALLRQMSAAGLAPRPLLWRDGWLIVEWVPGRSATPDEFLMMLANGEIARMLSQLHSLPRCGYTLDLKALLSRHWQRMDPCRRSPALLRAHHYFQRTALPKPLALSPLHLDVHAENVLLVPQGTKLIDWEYAVDGDIAFELAFIIRASQMESRAQTRFLQDYQRCRRAFSISSLQQRVTQWFPWVDYLVLMWCEVRWHQTRDPEFLASIPALRRQ</sequence>
<dbReference type="AlphaFoldDB" id="A0A4R3VQ78"/>
<protein>
    <recommendedName>
        <fullName evidence="5">Thiamine kinase</fullName>
        <ecNumber evidence="5">2.7.1.89</ecNumber>
    </recommendedName>
</protein>
<dbReference type="SUPFAM" id="SSF56112">
    <property type="entry name" value="Protein kinase-like (PK-like)"/>
    <property type="match status" value="1"/>
</dbReference>
<comment type="catalytic activity">
    <reaction evidence="5">
        <text>thiamine + ATP = thiamine phosphate + ADP + H(+)</text>
        <dbReference type="Rhea" id="RHEA:12012"/>
        <dbReference type="ChEBI" id="CHEBI:15378"/>
        <dbReference type="ChEBI" id="CHEBI:18385"/>
        <dbReference type="ChEBI" id="CHEBI:30616"/>
        <dbReference type="ChEBI" id="CHEBI:37575"/>
        <dbReference type="ChEBI" id="CHEBI:456216"/>
        <dbReference type="EC" id="2.7.1.89"/>
    </reaction>
</comment>
<dbReference type="GO" id="GO:0009229">
    <property type="term" value="P:thiamine diphosphate biosynthetic process"/>
    <property type="evidence" value="ECO:0007669"/>
    <property type="project" value="UniProtKB-UniRule"/>
</dbReference>
<dbReference type="RefSeq" id="WP_132454567.1">
    <property type="nucleotide sequence ID" value="NZ_JAWIZJ010000003.1"/>
</dbReference>
<dbReference type="Gene3D" id="3.90.1200.10">
    <property type="match status" value="1"/>
</dbReference>
<keyword evidence="3 5" id="KW-0418">Kinase</keyword>
<keyword evidence="8" id="KW-1185">Reference proteome</keyword>
<evidence type="ECO:0000313" key="7">
    <source>
        <dbReference type="EMBL" id="TCV06819.1"/>
    </source>
</evidence>
<gene>
    <name evidence="5" type="primary">thiK</name>
    <name evidence="7" type="ORF">EDC54_10365</name>
</gene>
<organism evidence="7 8">
    <name type="scientific">Samsonia erythrinae</name>
    <dbReference type="NCBI Taxonomy" id="160434"/>
    <lineage>
        <taxon>Bacteria</taxon>
        <taxon>Pseudomonadati</taxon>
        <taxon>Pseudomonadota</taxon>
        <taxon>Gammaproteobacteria</taxon>
        <taxon>Enterobacterales</taxon>
        <taxon>Pectobacteriaceae</taxon>
        <taxon>Samsonia</taxon>
    </lineage>
</organism>
<dbReference type="InterPro" id="IPR011009">
    <property type="entry name" value="Kinase-like_dom_sf"/>
</dbReference>
<comment type="similarity">
    <text evidence="5">Belongs to the thiamine kinase family.</text>
</comment>
<evidence type="ECO:0000259" key="6">
    <source>
        <dbReference type="Pfam" id="PF01636"/>
    </source>
</evidence>
<keyword evidence="4 5" id="KW-0067">ATP-binding</keyword>
<accession>A0A4R3VQ78</accession>
<comment type="caution">
    <text evidence="7">The sequence shown here is derived from an EMBL/GenBank/DDBJ whole genome shotgun (WGS) entry which is preliminary data.</text>
</comment>
<dbReference type="Proteomes" id="UP000295433">
    <property type="component" value="Unassembled WGS sequence"/>
</dbReference>
<reference evidence="7 8" key="1">
    <citation type="submission" date="2019-03" db="EMBL/GenBank/DDBJ databases">
        <title>Genomic Encyclopedia of Type Strains, Phase IV (KMG-IV): sequencing the most valuable type-strain genomes for metagenomic binning, comparative biology and taxonomic classification.</title>
        <authorList>
            <person name="Goeker M."/>
        </authorList>
    </citation>
    <scope>NUCLEOTIDE SEQUENCE [LARGE SCALE GENOMIC DNA]</scope>
    <source>
        <strain evidence="7 8">DSM 16730</strain>
    </source>
</reference>
<comment type="pathway">
    <text evidence="5">Cofactor biosynthesis; thiamine diphosphate biosynthesis; thiamine phosphate from thiamine: step 1/1.</text>
</comment>
<keyword evidence="1 5" id="KW-0808">Transferase</keyword>
<dbReference type="EMBL" id="SMBY01000003">
    <property type="protein sequence ID" value="TCV06819.1"/>
    <property type="molecule type" value="Genomic_DNA"/>
</dbReference>
<dbReference type="Gene3D" id="3.30.200.20">
    <property type="entry name" value="Phosphorylase Kinase, domain 1"/>
    <property type="match status" value="1"/>
</dbReference>
<dbReference type="EC" id="2.7.1.89" evidence="5"/>
<evidence type="ECO:0000256" key="1">
    <source>
        <dbReference type="ARBA" id="ARBA00022679"/>
    </source>
</evidence>
<evidence type="ECO:0000256" key="2">
    <source>
        <dbReference type="ARBA" id="ARBA00022741"/>
    </source>
</evidence>